<dbReference type="GO" id="GO:0030435">
    <property type="term" value="P:sporulation resulting in formation of a cellular spore"/>
    <property type="evidence" value="ECO:0007669"/>
    <property type="project" value="UniProtKB-KW"/>
</dbReference>
<evidence type="ECO:0000256" key="12">
    <source>
        <dbReference type="SAM" id="MobiDB-lite"/>
    </source>
</evidence>
<dbReference type="GeneID" id="9577160"/>
<evidence type="ECO:0000256" key="6">
    <source>
        <dbReference type="ARBA" id="ARBA00022771"/>
    </source>
</evidence>
<feature type="compositionally biased region" description="Low complexity" evidence="12">
    <location>
        <begin position="588"/>
        <end position="619"/>
    </location>
</feature>
<dbReference type="GO" id="GO:1990304">
    <property type="term" value="C:MUB1-RAD6-UBR2 ubiquitin ligase complex"/>
    <property type="evidence" value="ECO:0007669"/>
    <property type="project" value="TreeGrafter"/>
</dbReference>
<dbReference type="PROSITE" id="PS50865">
    <property type="entry name" value="ZF_MYND_2"/>
    <property type="match status" value="1"/>
</dbReference>
<feature type="region of interest" description="Disordered" evidence="12">
    <location>
        <begin position="375"/>
        <end position="403"/>
    </location>
</feature>
<evidence type="ECO:0000313" key="15">
    <source>
        <dbReference type="Proteomes" id="UP000008383"/>
    </source>
</evidence>
<evidence type="ECO:0000256" key="7">
    <source>
        <dbReference type="ARBA" id="ARBA00022833"/>
    </source>
</evidence>
<feature type="compositionally biased region" description="Low complexity" evidence="12">
    <location>
        <begin position="156"/>
        <end position="179"/>
    </location>
</feature>
<evidence type="ECO:0000313" key="14">
    <source>
        <dbReference type="EMBL" id="EFE38519.1"/>
    </source>
</evidence>
<dbReference type="PANTHER" id="PTHR47442">
    <property type="entry name" value="MYND-TYPE ZINC FINGER PROTEIN MUB1"/>
    <property type="match status" value="1"/>
</dbReference>
<evidence type="ECO:0000256" key="11">
    <source>
        <dbReference type="PROSITE-ProRule" id="PRU00134"/>
    </source>
</evidence>
<dbReference type="GO" id="GO:0006511">
    <property type="term" value="P:ubiquitin-dependent protein catabolic process"/>
    <property type="evidence" value="ECO:0007669"/>
    <property type="project" value="TreeGrafter"/>
</dbReference>
<comment type="similarity">
    <text evidence="2">Belongs to the MUB1/samB family.</text>
</comment>
<feature type="compositionally biased region" description="Basic and acidic residues" evidence="12">
    <location>
        <begin position="193"/>
        <end position="202"/>
    </location>
</feature>
<feature type="compositionally biased region" description="Acidic residues" evidence="12">
    <location>
        <begin position="386"/>
        <end position="400"/>
    </location>
</feature>
<evidence type="ECO:0000259" key="13">
    <source>
        <dbReference type="PROSITE" id="PS50865"/>
    </source>
</evidence>
<evidence type="ECO:0000256" key="3">
    <source>
        <dbReference type="ARBA" id="ARBA00019873"/>
    </source>
</evidence>
<feature type="region of interest" description="Disordered" evidence="12">
    <location>
        <begin position="343"/>
        <end position="362"/>
    </location>
</feature>
<accession>D4DI06</accession>
<organism evidence="14 15">
    <name type="scientific">Trichophyton verrucosum (strain HKI 0517)</name>
    <dbReference type="NCBI Taxonomy" id="663202"/>
    <lineage>
        <taxon>Eukaryota</taxon>
        <taxon>Fungi</taxon>
        <taxon>Dikarya</taxon>
        <taxon>Ascomycota</taxon>
        <taxon>Pezizomycotina</taxon>
        <taxon>Eurotiomycetes</taxon>
        <taxon>Eurotiomycetidae</taxon>
        <taxon>Onygenales</taxon>
        <taxon>Arthrodermataceae</taxon>
        <taxon>Trichophyton</taxon>
    </lineage>
</organism>
<comment type="caution">
    <text evidence="14">The sequence shown here is derived from an EMBL/GenBank/DDBJ whole genome shotgun (WGS) entry which is preliminary data.</text>
</comment>
<sequence>KGKKKMREVNFSIPSVNKAAVNITTTLYDRRALDCTSTLPLINSLNHLAYLTTSSDRIRDILTVDGGIEQLVCILKAGRSKDLMEMWKWNLAFQCVVNIGVRGSENVRTRVVEADMVPVIATILDNYIRVVDRIRASSSAAASTDPEASRSKQHKTAINTTTTTTTAAATTSIPTSSTSSRRDQPPRTSRASFYDHRSDQRNARRQAPPPSIEIPLPYAQDGPEHNTATTNTATTAATTATTAATEGRHNNLHTPIDVQPSPHIVLTSPPERTTFNHHHHHHHHQREGHRHRILQPLASATVATAATTTAATTTPTTDPFNPIRQARDVDRLPSALPGLQAGITSQPESPTTPLGAGAPQANISPLMPRIFHRRPSVRQQRSTSGDSDDADAQPEPDDNDIIMGEGDLETANVETAEQQPIVDLDSSGMDLEDINMRDRDAMLDDASTVNAPTQAAQAATSPANGHPPTHAHARQPNGHQAPGVFNNPYPFYLQNQNQNQHNQPSQSQSHPQSNPQSHSTSQPHSSRSGNPAGPTILAAMPRDEDVLLALQLLAYVSKYCNLRSYFQQTHLVPRLKIGKELEMLDEANPLPASTSSSSSGPSTSAPSGSNTTTSPQTAEEAQEEMEEYILPDDFNIFPLVEKFTVRHHTKDMQYWACVVMRNLCRKDDSRGGIRQCAYYKCGKWEEFQRQFAKCRRCRRTKYCSKECQKSAWVYHRHWCHSSPEH</sequence>
<dbReference type="GO" id="GO:0008270">
    <property type="term" value="F:zinc ion binding"/>
    <property type="evidence" value="ECO:0007669"/>
    <property type="project" value="UniProtKB-KW"/>
</dbReference>
<dbReference type="HOGENOM" id="CLU_014851_0_0_1"/>
<dbReference type="PANTHER" id="PTHR47442:SF1">
    <property type="entry name" value="MYND-TYPE ZINC FINGER PROTEIN MUB1"/>
    <property type="match status" value="1"/>
</dbReference>
<keyword evidence="5" id="KW-0479">Metal-binding</keyword>
<keyword evidence="7" id="KW-0862">Zinc</keyword>
<comment type="subcellular location">
    <subcellularLocation>
        <location evidence="1">Cytoplasm</location>
    </subcellularLocation>
</comment>
<feature type="non-terminal residue" evidence="14">
    <location>
        <position position="1"/>
    </location>
</feature>
<dbReference type="GO" id="GO:0007163">
    <property type="term" value="P:establishment or maintenance of cell polarity"/>
    <property type="evidence" value="ECO:0007669"/>
    <property type="project" value="TreeGrafter"/>
</dbReference>
<dbReference type="InterPro" id="IPR002893">
    <property type="entry name" value="Znf_MYND"/>
</dbReference>
<keyword evidence="4" id="KW-0963">Cytoplasm</keyword>
<evidence type="ECO:0000256" key="1">
    <source>
        <dbReference type="ARBA" id="ARBA00004496"/>
    </source>
</evidence>
<feature type="region of interest" description="Disordered" evidence="12">
    <location>
        <begin position="450"/>
        <end position="537"/>
    </location>
</feature>
<dbReference type="RefSeq" id="XP_003019164.1">
    <property type="nucleotide sequence ID" value="XM_003019118.1"/>
</dbReference>
<keyword evidence="6 11" id="KW-0863">Zinc-finger</keyword>
<dbReference type="Gene3D" id="6.10.140.2220">
    <property type="match status" value="1"/>
</dbReference>
<dbReference type="Pfam" id="PF01753">
    <property type="entry name" value="zf-MYND"/>
    <property type="match status" value="1"/>
</dbReference>
<dbReference type="GO" id="GO:0005737">
    <property type="term" value="C:cytoplasm"/>
    <property type="evidence" value="ECO:0007669"/>
    <property type="project" value="UniProtKB-SubCell"/>
</dbReference>
<evidence type="ECO:0000256" key="10">
    <source>
        <dbReference type="ARBA" id="ARBA00031540"/>
    </source>
</evidence>
<dbReference type="SUPFAM" id="SSF144232">
    <property type="entry name" value="HIT/MYND zinc finger-like"/>
    <property type="match status" value="1"/>
</dbReference>
<name>D4DI06_TRIVH</name>
<proteinExistence type="inferred from homology"/>
<feature type="compositionally biased region" description="Low complexity" evidence="12">
    <location>
        <begin position="450"/>
        <end position="464"/>
    </location>
</feature>
<evidence type="ECO:0000256" key="5">
    <source>
        <dbReference type="ARBA" id="ARBA00022723"/>
    </source>
</evidence>
<dbReference type="InterPro" id="IPR051664">
    <property type="entry name" value="MYND-type_zinc_finger"/>
</dbReference>
<feature type="domain" description="MYND-type" evidence="13">
    <location>
        <begin position="678"/>
        <end position="719"/>
    </location>
</feature>
<gene>
    <name evidence="14" type="ORF">TRV_06813</name>
</gene>
<evidence type="ECO:0000256" key="8">
    <source>
        <dbReference type="ARBA" id="ARBA00022969"/>
    </source>
</evidence>
<keyword evidence="15" id="KW-1185">Reference proteome</keyword>
<feature type="compositionally biased region" description="Low complexity" evidence="12">
    <location>
        <begin position="494"/>
        <end position="526"/>
    </location>
</feature>
<evidence type="ECO:0000256" key="4">
    <source>
        <dbReference type="ARBA" id="ARBA00022490"/>
    </source>
</evidence>
<feature type="region of interest" description="Disordered" evidence="12">
    <location>
        <begin position="588"/>
        <end position="624"/>
    </location>
</feature>
<protein>
    <recommendedName>
        <fullName evidence="3">MYND-type zinc finger protein samB</fullName>
    </recommendedName>
    <alternativeName>
        <fullName evidence="10">Suppressor of anucleate metulae protein B</fullName>
    </alternativeName>
</protein>
<feature type="region of interest" description="Disordered" evidence="12">
    <location>
        <begin position="139"/>
        <end position="232"/>
    </location>
</feature>
<evidence type="ECO:0000256" key="2">
    <source>
        <dbReference type="ARBA" id="ARBA00010655"/>
    </source>
</evidence>
<reference evidence="15" key="1">
    <citation type="journal article" date="2011" name="Genome Biol.">
        <title>Comparative and functional genomics provide insights into the pathogenicity of dermatophytic fungi.</title>
        <authorList>
            <person name="Burmester A."/>
            <person name="Shelest E."/>
            <person name="Gloeckner G."/>
            <person name="Heddergott C."/>
            <person name="Schindler S."/>
            <person name="Staib P."/>
            <person name="Heidel A."/>
            <person name="Felder M."/>
            <person name="Petzold A."/>
            <person name="Szafranski K."/>
            <person name="Feuermann M."/>
            <person name="Pedruzzi I."/>
            <person name="Priebe S."/>
            <person name="Groth M."/>
            <person name="Winkler R."/>
            <person name="Li W."/>
            <person name="Kniemeyer O."/>
            <person name="Schroeckh V."/>
            <person name="Hertweck C."/>
            <person name="Hube B."/>
            <person name="White T.C."/>
            <person name="Platzer M."/>
            <person name="Guthke R."/>
            <person name="Heitman J."/>
            <person name="Woestemeyer J."/>
            <person name="Zipfel P.F."/>
            <person name="Monod M."/>
            <person name="Brakhage A.A."/>
        </authorList>
    </citation>
    <scope>NUCLEOTIDE SEQUENCE [LARGE SCALE GENOMIC DNA]</scope>
    <source>
        <strain evidence="15">HKI 0517</strain>
    </source>
</reference>
<dbReference type="Proteomes" id="UP000008383">
    <property type="component" value="Unassembled WGS sequence"/>
</dbReference>
<keyword evidence="8" id="KW-0749">Sporulation</keyword>
<dbReference type="AlphaFoldDB" id="D4DI06"/>
<feature type="compositionally biased region" description="Polar residues" evidence="12">
    <location>
        <begin position="343"/>
        <end position="352"/>
    </location>
</feature>
<dbReference type="EMBL" id="ACYE01000391">
    <property type="protein sequence ID" value="EFE38519.1"/>
    <property type="molecule type" value="Genomic_DNA"/>
</dbReference>
<evidence type="ECO:0000256" key="9">
    <source>
        <dbReference type="ARBA" id="ARBA00025097"/>
    </source>
</evidence>
<dbReference type="OrthoDB" id="4173525at2759"/>
<dbReference type="FunFam" id="6.10.140.2220:FF:000003">
    <property type="entry name" value="MYND-type zinc finger protein"/>
    <property type="match status" value="1"/>
</dbReference>
<comment type="function">
    <text evidence="9">Involved in determination of the onset of polarized growth and morphogenesis. Plays a role in the regulation of branching in hyphae and spore formation.</text>
</comment>
<dbReference type="KEGG" id="tve:TRV_06813"/>